<dbReference type="AlphaFoldDB" id="A0A9J6GCH5"/>
<dbReference type="OrthoDB" id="6538129at2759"/>
<feature type="compositionally biased region" description="Basic and acidic residues" evidence="1">
    <location>
        <begin position="204"/>
        <end position="217"/>
    </location>
</feature>
<dbReference type="PANTHER" id="PTHR47526:SF3">
    <property type="entry name" value="PHD-TYPE DOMAIN-CONTAINING PROTEIN"/>
    <property type="match status" value="1"/>
</dbReference>
<accession>A0A9J6GCH5</accession>
<organism evidence="2 3">
    <name type="scientific">Haemaphysalis longicornis</name>
    <name type="common">Bush tick</name>
    <dbReference type="NCBI Taxonomy" id="44386"/>
    <lineage>
        <taxon>Eukaryota</taxon>
        <taxon>Metazoa</taxon>
        <taxon>Ecdysozoa</taxon>
        <taxon>Arthropoda</taxon>
        <taxon>Chelicerata</taxon>
        <taxon>Arachnida</taxon>
        <taxon>Acari</taxon>
        <taxon>Parasitiformes</taxon>
        <taxon>Ixodida</taxon>
        <taxon>Ixodoidea</taxon>
        <taxon>Ixodidae</taxon>
        <taxon>Haemaphysalinae</taxon>
        <taxon>Haemaphysalis</taxon>
    </lineage>
</organism>
<sequence>MSDAYNALLSGKVKQVVSFKSGSRSEGVVVVLATVEASQALDKAYTPWLGECCTHVAALLLYVQASAAHGLNTESPTKKVCWWLEVPKTSRVTAPKTLLLSSITDTEETDSAPEAAAEQPKRQEQPPESSPLRLGFYTNVSLEAAKEVQLTSEQCDEIELNTRGQSRSPEWLQERQGKITASVLPPCSCMPNCADGARSRTYGLHKDTSSREPSVRL</sequence>
<comment type="caution">
    <text evidence="2">The sequence shown here is derived from an EMBL/GenBank/DDBJ whole genome shotgun (WGS) entry which is preliminary data.</text>
</comment>
<evidence type="ECO:0000256" key="1">
    <source>
        <dbReference type="SAM" id="MobiDB-lite"/>
    </source>
</evidence>
<proteinExistence type="predicted"/>
<evidence type="ECO:0000313" key="2">
    <source>
        <dbReference type="EMBL" id="KAH9373090.1"/>
    </source>
</evidence>
<name>A0A9J6GCH5_HAELO</name>
<protein>
    <submittedName>
        <fullName evidence="2">Uncharacterized protein</fullName>
    </submittedName>
</protein>
<dbReference type="PANTHER" id="PTHR47526">
    <property type="entry name" value="ATP-DEPENDENT DNA HELICASE"/>
    <property type="match status" value="1"/>
</dbReference>
<gene>
    <name evidence="2" type="ORF">HPB48_018493</name>
</gene>
<feature type="region of interest" description="Disordered" evidence="1">
    <location>
        <begin position="102"/>
        <end position="133"/>
    </location>
</feature>
<keyword evidence="3" id="KW-1185">Reference proteome</keyword>
<dbReference type="Proteomes" id="UP000821853">
    <property type="component" value="Chromosome 4"/>
</dbReference>
<dbReference type="EMBL" id="JABSTR010000006">
    <property type="protein sequence ID" value="KAH9373090.1"/>
    <property type="molecule type" value="Genomic_DNA"/>
</dbReference>
<feature type="region of interest" description="Disordered" evidence="1">
    <location>
        <begin position="198"/>
        <end position="217"/>
    </location>
</feature>
<evidence type="ECO:0000313" key="3">
    <source>
        <dbReference type="Proteomes" id="UP000821853"/>
    </source>
</evidence>
<reference evidence="2 3" key="1">
    <citation type="journal article" date="2020" name="Cell">
        <title>Large-Scale Comparative Analyses of Tick Genomes Elucidate Their Genetic Diversity and Vector Capacities.</title>
        <authorList>
            <consortium name="Tick Genome and Microbiome Consortium (TIGMIC)"/>
            <person name="Jia N."/>
            <person name="Wang J."/>
            <person name="Shi W."/>
            <person name="Du L."/>
            <person name="Sun Y."/>
            <person name="Zhan W."/>
            <person name="Jiang J.F."/>
            <person name="Wang Q."/>
            <person name="Zhang B."/>
            <person name="Ji P."/>
            <person name="Bell-Sakyi L."/>
            <person name="Cui X.M."/>
            <person name="Yuan T.T."/>
            <person name="Jiang B.G."/>
            <person name="Yang W.F."/>
            <person name="Lam T.T."/>
            <person name="Chang Q.C."/>
            <person name="Ding S.J."/>
            <person name="Wang X.J."/>
            <person name="Zhu J.G."/>
            <person name="Ruan X.D."/>
            <person name="Zhao L."/>
            <person name="Wei J.T."/>
            <person name="Ye R.Z."/>
            <person name="Que T.C."/>
            <person name="Du C.H."/>
            <person name="Zhou Y.H."/>
            <person name="Cheng J.X."/>
            <person name="Dai P.F."/>
            <person name="Guo W.B."/>
            <person name="Han X.H."/>
            <person name="Huang E.J."/>
            <person name="Li L.F."/>
            <person name="Wei W."/>
            <person name="Gao Y.C."/>
            <person name="Liu J.Z."/>
            <person name="Shao H.Z."/>
            <person name="Wang X."/>
            <person name="Wang C.C."/>
            <person name="Yang T.C."/>
            <person name="Huo Q.B."/>
            <person name="Li W."/>
            <person name="Chen H.Y."/>
            <person name="Chen S.E."/>
            <person name="Zhou L.G."/>
            <person name="Ni X.B."/>
            <person name="Tian J.H."/>
            <person name="Sheng Y."/>
            <person name="Liu T."/>
            <person name="Pan Y.S."/>
            <person name="Xia L.Y."/>
            <person name="Li J."/>
            <person name="Zhao F."/>
            <person name="Cao W.C."/>
        </authorList>
    </citation>
    <scope>NUCLEOTIDE SEQUENCE [LARGE SCALE GENOMIC DNA]</scope>
    <source>
        <strain evidence="2">HaeL-2018</strain>
    </source>
</reference>
<dbReference type="VEuPathDB" id="VectorBase:HLOH_058385"/>